<gene>
    <name evidence="1" type="ORF">VW23_001645</name>
</gene>
<dbReference type="Proteomes" id="UP000095463">
    <property type="component" value="Unassembled WGS sequence"/>
</dbReference>
<dbReference type="RefSeq" id="WP_069910963.1">
    <property type="nucleotide sequence ID" value="NZ_LAJE02000257.1"/>
</dbReference>
<dbReference type="AlphaFoldDB" id="A0A1E5XMF1"/>
<organism evidence="1 2">
    <name type="scientific">Devosia insulae DS-56</name>
    <dbReference type="NCBI Taxonomy" id="1116389"/>
    <lineage>
        <taxon>Bacteria</taxon>
        <taxon>Pseudomonadati</taxon>
        <taxon>Pseudomonadota</taxon>
        <taxon>Alphaproteobacteria</taxon>
        <taxon>Hyphomicrobiales</taxon>
        <taxon>Devosiaceae</taxon>
        <taxon>Devosia</taxon>
    </lineage>
</organism>
<dbReference type="EMBL" id="LAJE02000257">
    <property type="protein sequence ID" value="OEO29777.1"/>
    <property type="molecule type" value="Genomic_DNA"/>
</dbReference>
<proteinExistence type="predicted"/>
<reference evidence="1 2" key="1">
    <citation type="journal article" date="2015" name="Genome Announc.">
        <title>Genome Assemblies of Three Soil-Associated Devosia species: D. insulae, D. limi, and D. soli.</title>
        <authorList>
            <person name="Hassan Y.I."/>
            <person name="Lepp D."/>
            <person name="Zhou T."/>
        </authorList>
    </citation>
    <scope>NUCLEOTIDE SEQUENCE [LARGE SCALE GENOMIC DNA]</scope>
    <source>
        <strain evidence="1 2">DS-56</strain>
    </source>
</reference>
<name>A0A1E5XMF1_9HYPH</name>
<evidence type="ECO:0000313" key="1">
    <source>
        <dbReference type="EMBL" id="OEO29777.1"/>
    </source>
</evidence>
<accession>A0A1E5XMF1</accession>
<keyword evidence="2" id="KW-1185">Reference proteome</keyword>
<evidence type="ECO:0000313" key="2">
    <source>
        <dbReference type="Proteomes" id="UP000095463"/>
    </source>
</evidence>
<sequence length="89" mass="9789">MVHDPKSQDEVRMLEEMARKLDSVIVELQEVSGLRREILANAVLLQTQIEGLDERITQFGEDLTVAIQSAARPRPIDGVPGPDSIAPKG</sequence>
<protein>
    <submittedName>
        <fullName evidence="1">Uncharacterized protein</fullName>
    </submittedName>
</protein>
<comment type="caution">
    <text evidence="1">The sequence shown here is derived from an EMBL/GenBank/DDBJ whole genome shotgun (WGS) entry which is preliminary data.</text>
</comment>